<protein>
    <submittedName>
        <fullName evidence="2">Uncharacterized protein</fullName>
    </submittedName>
</protein>
<evidence type="ECO:0000313" key="2">
    <source>
        <dbReference type="EMBL" id="KAJ8773400.1"/>
    </source>
</evidence>
<feature type="region of interest" description="Disordered" evidence="1">
    <location>
        <begin position="1"/>
        <end position="30"/>
    </location>
</feature>
<evidence type="ECO:0000256" key="1">
    <source>
        <dbReference type="SAM" id="MobiDB-lite"/>
    </source>
</evidence>
<name>A0AAV8U638_9ROSI</name>
<organism evidence="2 3">
    <name type="scientific">Erythroxylum novogranatense</name>
    <dbReference type="NCBI Taxonomy" id="1862640"/>
    <lineage>
        <taxon>Eukaryota</taxon>
        <taxon>Viridiplantae</taxon>
        <taxon>Streptophyta</taxon>
        <taxon>Embryophyta</taxon>
        <taxon>Tracheophyta</taxon>
        <taxon>Spermatophyta</taxon>
        <taxon>Magnoliopsida</taxon>
        <taxon>eudicotyledons</taxon>
        <taxon>Gunneridae</taxon>
        <taxon>Pentapetalae</taxon>
        <taxon>rosids</taxon>
        <taxon>fabids</taxon>
        <taxon>Malpighiales</taxon>
        <taxon>Erythroxylaceae</taxon>
        <taxon>Erythroxylum</taxon>
    </lineage>
</organism>
<accession>A0AAV8U638</accession>
<reference evidence="2 3" key="1">
    <citation type="submission" date="2021-09" db="EMBL/GenBank/DDBJ databases">
        <title>Genomic insights and catalytic innovation underlie evolution of tropane alkaloids biosynthesis.</title>
        <authorList>
            <person name="Wang Y.-J."/>
            <person name="Tian T."/>
            <person name="Huang J.-P."/>
            <person name="Huang S.-X."/>
        </authorList>
    </citation>
    <scope>NUCLEOTIDE SEQUENCE [LARGE SCALE GENOMIC DNA]</scope>
    <source>
        <strain evidence="2">KIB-2018</strain>
        <tissue evidence="2">Leaf</tissue>
    </source>
</reference>
<dbReference type="EMBL" id="JAIWQS010000002">
    <property type="protein sequence ID" value="KAJ8773400.1"/>
    <property type="molecule type" value="Genomic_DNA"/>
</dbReference>
<sequence>MDANKRTESPRSGTPLGASQISNRLTNSNDELETVKATTIETTSDLWADTSMLATNMEIVTEVGTFEIDIKRILAEDETNNVVAGKLNGVVDVVTVDEDNDNHTIFLREFLLLGYIAT</sequence>
<evidence type="ECO:0000313" key="3">
    <source>
        <dbReference type="Proteomes" id="UP001159364"/>
    </source>
</evidence>
<feature type="compositionally biased region" description="Polar residues" evidence="1">
    <location>
        <begin position="17"/>
        <end position="29"/>
    </location>
</feature>
<gene>
    <name evidence="2" type="ORF">K2173_028577</name>
</gene>
<dbReference type="AlphaFoldDB" id="A0AAV8U638"/>
<keyword evidence="3" id="KW-1185">Reference proteome</keyword>
<proteinExistence type="predicted"/>
<comment type="caution">
    <text evidence="2">The sequence shown here is derived from an EMBL/GenBank/DDBJ whole genome shotgun (WGS) entry which is preliminary data.</text>
</comment>
<dbReference type="Proteomes" id="UP001159364">
    <property type="component" value="Linkage Group LG02"/>
</dbReference>